<proteinExistence type="predicted"/>
<comment type="caution">
    <text evidence="1">The sequence shown here is derived from an EMBL/GenBank/DDBJ whole genome shotgun (WGS) entry which is preliminary data.</text>
</comment>
<evidence type="ECO:0000313" key="2">
    <source>
        <dbReference type="Proteomes" id="UP000278162"/>
    </source>
</evidence>
<sequence length="71" mass="7989">MPQQKTYSPAFDTWVSDFLGVHFRDEGCYDKAVLAAEMLQHSRAVSSSELIEMVRRANAMLALLPGYDHEG</sequence>
<organism evidence="1 2">
    <name type="scientific">Pseudomonas putida</name>
    <name type="common">Arthrobacter siderocapsulatus</name>
    <dbReference type="NCBI Taxonomy" id="303"/>
    <lineage>
        <taxon>Bacteria</taxon>
        <taxon>Pseudomonadati</taxon>
        <taxon>Pseudomonadota</taxon>
        <taxon>Gammaproteobacteria</taxon>
        <taxon>Pseudomonadales</taxon>
        <taxon>Pseudomonadaceae</taxon>
        <taxon>Pseudomonas</taxon>
    </lineage>
</organism>
<protein>
    <submittedName>
        <fullName evidence="1">Uncharacterized protein</fullName>
    </submittedName>
</protein>
<dbReference type="EMBL" id="RJAI01000103">
    <property type="protein sequence ID" value="RNF77790.1"/>
    <property type="molecule type" value="Genomic_DNA"/>
</dbReference>
<dbReference type="Proteomes" id="UP000278162">
    <property type="component" value="Unassembled WGS sequence"/>
</dbReference>
<evidence type="ECO:0000313" key="1">
    <source>
        <dbReference type="EMBL" id="RNF77790.1"/>
    </source>
</evidence>
<name>A0A3M8SG50_PSEPU</name>
<gene>
    <name evidence="1" type="ORF">EFK07_29765</name>
</gene>
<dbReference type="AlphaFoldDB" id="A0A3M8SG50"/>
<accession>A0A3M8SG50</accession>
<reference evidence="1 2" key="1">
    <citation type="submission" date="2018-10" db="EMBL/GenBank/DDBJ databases">
        <title>An outbreak of IMP-63 producing strain in France.</title>
        <authorList>
            <person name="Bour M."/>
            <person name="Liapis E."/>
            <person name="Plesiat P."/>
        </authorList>
    </citation>
    <scope>NUCLEOTIDE SEQUENCE [LARGE SCALE GENOMIC DNA]</scope>
    <source>
        <strain evidence="1 2">12917</strain>
    </source>
</reference>